<evidence type="ECO:0000256" key="4">
    <source>
        <dbReference type="SAM" id="Phobius"/>
    </source>
</evidence>
<dbReference type="SUPFAM" id="SSF103473">
    <property type="entry name" value="MFS general substrate transporter"/>
    <property type="match status" value="1"/>
</dbReference>
<feature type="transmembrane region" description="Helical" evidence="4">
    <location>
        <begin position="438"/>
        <end position="459"/>
    </location>
</feature>
<feature type="transmembrane region" description="Helical" evidence="4">
    <location>
        <begin position="309"/>
        <end position="328"/>
    </location>
</feature>
<dbReference type="AlphaFoldDB" id="A0A5C5FKI7"/>
<keyword evidence="4" id="KW-0812">Transmembrane</keyword>
<feature type="transmembrane region" description="Helical" evidence="4">
    <location>
        <begin position="465"/>
        <end position="490"/>
    </location>
</feature>
<keyword evidence="6" id="KW-1185">Reference proteome</keyword>
<proteinExistence type="inferred from homology"/>
<feature type="transmembrane region" description="Helical" evidence="4">
    <location>
        <begin position="182"/>
        <end position="205"/>
    </location>
</feature>
<dbReference type="InterPro" id="IPR011701">
    <property type="entry name" value="MFS"/>
</dbReference>
<evidence type="ECO:0000256" key="2">
    <source>
        <dbReference type="ARBA" id="ARBA00006727"/>
    </source>
</evidence>
<feature type="transmembrane region" description="Helical" evidence="4">
    <location>
        <begin position="265"/>
        <end position="288"/>
    </location>
</feature>
<feature type="transmembrane region" description="Helical" evidence="4">
    <location>
        <begin position="131"/>
        <end position="150"/>
    </location>
</feature>
<feature type="transmembrane region" description="Helical" evidence="4">
    <location>
        <begin position="340"/>
        <end position="358"/>
    </location>
</feature>
<evidence type="ECO:0000313" key="5">
    <source>
        <dbReference type="EMBL" id="TNY17225.1"/>
    </source>
</evidence>
<reference evidence="5 6" key="1">
    <citation type="submission" date="2019-03" db="EMBL/GenBank/DDBJ databases">
        <title>Rhodosporidium diobovatum UCD-FST 08-225 genome sequencing, assembly, and annotation.</title>
        <authorList>
            <person name="Fakankun I.U."/>
            <person name="Fristensky B."/>
            <person name="Levin D.B."/>
        </authorList>
    </citation>
    <scope>NUCLEOTIDE SEQUENCE [LARGE SCALE GENOMIC DNA]</scope>
    <source>
        <strain evidence="5 6">UCD-FST 08-225</strain>
    </source>
</reference>
<dbReference type="GO" id="GO:0016020">
    <property type="term" value="C:membrane"/>
    <property type="evidence" value="ECO:0007669"/>
    <property type="project" value="UniProtKB-SubCell"/>
</dbReference>
<dbReference type="PANTHER" id="PTHR11360:SF234">
    <property type="entry name" value="MFS-TYPE TRANSPORTER DBAD-RELATED"/>
    <property type="match status" value="1"/>
</dbReference>
<sequence>MASPPFQGAPSRDPPHPHHLAEQLPPASFEAPSSEHTTTAEPTETTEKADLSVDGGEGGLSLEDGVAAGSQAEKAAAPTLDDYPDGGLRAWSVVGGAWCISFTSWGYTNAFGVFQTYYQDHQLSEYSHSDISWIGSLQLALVLACAIFVGKAFDAGYVTWLLCGAACCWTAGMFGFSEATQYWQVFLGQGVACGLGAGIAFIPAASSVSHWFKRRRALALGILATGSSFGGASLASLALYSGSSRLCAGIIYPIMLNHLFPRVGFGWTVRAAGFLTLAMLITAILTIRSRLPPRKVTKIFDFSPLREKAFLLVTLGETIIMLALYSPYFYIQDYALEHGISSNLALYSLSILNAASIFGRIIPNWLADTYGPLTILVPQCFISGVLIFLFLPMCKTAGGLVAFTILFGFSSGAYVSMMPPLVASLTKDMRTLGHRTSTLFLVVSVAALTGTPITGAIISRSDGSYVAAMCVAGSLTLVGSCFNAAAWWVVSREKGTRWV</sequence>
<feature type="transmembrane region" description="Helical" evidence="4">
    <location>
        <begin position="217"/>
        <end position="240"/>
    </location>
</feature>
<dbReference type="OrthoDB" id="6499973at2759"/>
<dbReference type="Gene3D" id="1.20.1250.20">
    <property type="entry name" value="MFS general substrate transporter like domains"/>
    <property type="match status" value="2"/>
</dbReference>
<evidence type="ECO:0000256" key="1">
    <source>
        <dbReference type="ARBA" id="ARBA00004141"/>
    </source>
</evidence>
<dbReference type="EMBL" id="SOZI01000227">
    <property type="protein sequence ID" value="TNY17225.1"/>
    <property type="molecule type" value="Genomic_DNA"/>
</dbReference>
<dbReference type="PANTHER" id="PTHR11360">
    <property type="entry name" value="MONOCARBOXYLATE TRANSPORTER"/>
    <property type="match status" value="1"/>
</dbReference>
<feature type="transmembrane region" description="Helical" evidence="4">
    <location>
        <begin position="157"/>
        <end position="176"/>
    </location>
</feature>
<organism evidence="5 6">
    <name type="scientific">Rhodotorula diobovata</name>
    <dbReference type="NCBI Taxonomy" id="5288"/>
    <lineage>
        <taxon>Eukaryota</taxon>
        <taxon>Fungi</taxon>
        <taxon>Dikarya</taxon>
        <taxon>Basidiomycota</taxon>
        <taxon>Pucciniomycotina</taxon>
        <taxon>Microbotryomycetes</taxon>
        <taxon>Sporidiobolales</taxon>
        <taxon>Sporidiobolaceae</taxon>
        <taxon>Rhodotorula</taxon>
    </lineage>
</organism>
<evidence type="ECO:0000256" key="3">
    <source>
        <dbReference type="SAM" id="MobiDB-lite"/>
    </source>
</evidence>
<dbReference type="InterPro" id="IPR036259">
    <property type="entry name" value="MFS_trans_sf"/>
</dbReference>
<dbReference type="InterPro" id="IPR050327">
    <property type="entry name" value="Proton-linked_MCT"/>
</dbReference>
<dbReference type="GO" id="GO:0022857">
    <property type="term" value="F:transmembrane transporter activity"/>
    <property type="evidence" value="ECO:0007669"/>
    <property type="project" value="InterPro"/>
</dbReference>
<protein>
    <submittedName>
        <fullName evidence="5">Major facilitator superfamily domain-containing protein</fullName>
    </submittedName>
</protein>
<dbReference type="Pfam" id="PF07690">
    <property type="entry name" value="MFS_1"/>
    <property type="match status" value="1"/>
</dbReference>
<comment type="subcellular location">
    <subcellularLocation>
        <location evidence="1">Membrane</location>
        <topology evidence="1">Multi-pass membrane protein</topology>
    </subcellularLocation>
</comment>
<comment type="similarity">
    <text evidence="2">Belongs to the major facilitator superfamily. Monocarboxylate porter (TC 2.A.1.13) family.</text>
</comment>
<keyword evidence="4" id="KW-0472">Membrane</keyword>
<feature type="transmembrane region" description="Helical" evidence="4">
    <location>
        <begin position="370"/>
        <end position="391"/>
    </location>
</feature>
<feature type="transmembrane region" description="Helical" evidence="4">
    <location>
        <begin position="397"/>
        <end position="417"/>
    </location>
</feature>
<dbReference type="Proteomes" id="UP000311382">
    <property type="component" value="Unassembled WGS sequence"/>
</dbReference>
<gene>
    <name evidence="5" type="ORF">DMC30DRAFT_406417</name>
</gene>
<feature type="region of interest" description="Disordered" evidence="3">
    <location>
        <begin position="1"/>
        <end position="63"/>
    </location>
</feature>
<keyword evidence="4" id="KW-1133">Transmembrane helix</keyword>
<accession>A0A5C5FKI7</accession>
<comment type="caution">
    <text evidence="5">The sequence shown here is derived from an EMBL/GenBank/DDBJ whole genome shotgun (WGS) entry which is preliminary data.</text>
</comment>
<evidence type="ECO:0000313" key="6">
    <source>
        <dbReference type="Proteomes" id="UP000311382"/>
    </source>
</evidence>
<name>A0A5C5FKI7_9BASI</name>